<evidence type="ECO:0000256" key="3">
    <source>
        <dbReference type="ARBA" id="ARBA00022989"/>
    </source>
</evidence>
<sequence length="453" mass="49151">MAHTAAPGAPVPSGVTAGIPLLAAIEGLAKALFAAFIFFACFAFSETSPYDAVAIPTIVLWLCLGVRLHRGTVPLLALLLLYLAAIVTALLPYLNEDFPVTWTIQLIYLTVTCIFFAMFFADDTHARMELALKAYTASCVFSAALGIVGYLQWLGIEDLFYKYDRASGTFQDPNVFGSFLTLGALYLMHGLLTGSTRRPLVSLAGLLIIVAGIFLSFSRGSWGGSVVAVLLMVGSVYAGSTSPRLRRRITFLTLATIVLGTVAVIALLSVDHVHKMFETRAALTQDYDQGETGRFGNQIRGFAMLLERPFGMGPMHWRLIFGLEPHNSYIGSFANGGWLGGAVFIGLVLTTSVVGFRLLMRPSPVRAHAQIVWPALLMFFLQAFQIDIEKWRHVYMMLGMVWALEAARVRAGTPQAGRACNAAAAGSSLARGRADRRAAQPHREAVRDDTAGH</sequence>
<organism evidence="8 9">
    <name type="scientific">Methylobacterium tardum</name>
    <dbReference type="NCBI Taxonomy" id="374432"/>
    <lineage>
        <taxon>Bacteria</taxon>
        <taxon>Pseudomonadati</taxon>
        <taxon>Pseudomonadota</taxon>
        <taxon>Alphaproteobacteria</taxon>
        <taxon>Hyphomicrobiales</taxon>
        <taxon>Methylobacteriaceae</taxon>
        <taxon>Methylobacterium</taxon>
    </lineage>
</organism>
<evidence type="ECO:0000313" key="8">
    <source>
        <dbReference type="EMBL" id="GLS69493.1"/>
    </source>
</evidence>
<keyword evidence="4 6" id="KW-0472">Membrane</keyword>
<feature type="transmembrane region" description="Helical" evidence="6">
    <location>
        <begin position="251"/>
        <end position="270"/>
    </location>
</feature>
<name>A0AA37WSP6_9HYPH</name>
<evidence type="ECO:0000313" key="9">
    <source>
        <dbReference type="Proteomes" id="UP001157440"/>
    </source>
</evidence>
<feature type="transmembrane region" description="Helical" evidence="6">
    <location>
        <begin position="51"/>
        <end position="68"/>
    </location>
</feature>
<feature type="transmembrane region" description="Helical" evidence="6">
    <location>
        <begin position="371"/>
        <end position="388"/>
    </location>
</feature>
<evidence type="ECO:0000256" key="2">
    <source>
        <dbReference type="ARBA" id="ARBA00022692"/>
    </source>
</evidence>
<evidence type="ECO:0000259" key="7">
    <source>
        <dbReference type="Pfam" id="PF04932"/>
    </source>
</evidence>
<feature type="transmembrane region" description="Helical" evidence="6">
    <location>
        <begin position="175"/>
        <end position="192"/>
    </location>
</feature>
<evidence type="ECO:0000256" key="4">
    <source>
        <dbReference type="ARBA" id="ARBA00023136"/>
    </source>
</evidence>
<proteinExistence type="predicted"/>
<evidence type="ECO:0000256" key="5">
    <source>
        <dbReference type="SAM" id="MobiDB-lite"/>
    </source>
</evidence>
<accession>A0AA37WSP6</accession>
<feature type="transmembrane region" description="Helical" evidence="6">
    <location>
        <begin position="338"/>
        <end position="359"/>
    </location>
</feature>
<dbReference type="GO" id="GO:0016020">
    <property type="term" value="C:membrane"/>
    <property type="evidence" value="ECO:0007669"/>
    <property type="project" value="UniProtKB-SubCell"/>
</dbReference>
<feature type="transmembrane region" description="Helical" evidence="6">
    <location>
        <begin position="199"/>
        <end position="216"/>
    </location>
</feature>
<feature type="compositionally biased region" description="Basic and acidic residues" evidence="5">
    <location>
        <begin position="432"/>
        <end position="453"/>
    </location>
</feature>
<dbReference type="Proteomes" id="UP001157440">
    <property type="component" value="Unassembled WGS sequence"/>
</dbReference>
<keyword evidence="3 6" id="KW-1133">Transmembrane helix</keyword>
<dbReference type="InterPro" id="IPR051533">
    <property type="entry name" value="WaaL-like"/>
</dbReference>
<comment type="caution">
    <text evidence="8">The sequence shown here is derived from an EMBL/GenBank/DDBJ whole genome shotgun (WGS) entry which is preliminary data.</text>
</comment>
<evidence type="ECO:0000256" key="6">
    <source>
        <dbReference type="SAM" id="Phobius"/>
    </source>
</evidence>
<dbReference type="InterPro" id="IPR007016">
    <property type="entry name" value="O-antigen_ligase-rel_domated"/>
</dbReference>
<evidence type="ECO:0000256" key="1">
    <source>
        <dbReference type="ARBA" id="ARBA00004141"/>
    </source>
</evidence>
<feature type="transmembrane region" description="Helical" evidence="6">
    <location>
        <begin position="132"/>
        <end position="155"/>
    </location>
</feature>
<feature type="transmembrane region" description="Helical" evidence="6">
    <location>
        <begin position="222"/>
        <end position="239"/>
    </location>
</feature>
<dbReference type="AlphaFoldDB" id="A0AA37WSP6"/>
<comment type="subcellular location">
    <subcellularLocation>
        <location evidence="1">Membrane</location>
        <topology evidence="1">Multi-pass membrane protein</topology>
    </subcellularLocation>
</comment>
<dbReference type="EMBL" id="BSPL01000011">
    <property type="protein sequence ID" value="GLS69493.1"/>
    <property type="molecule type" value="Genomic_DNA"/>
</dbReference>
<gene>
    <name evidence="8" type="ORF">GCM10007890_15060</name>
</gene>
<protein>
    <submittedName>
        <fullName evidence="8">Membrane protein</fullName>
    </submittedName>
</protein>
<feature type="domain" description="O-antigen ligase-related" evidence="7">
    <location>
        <begin position="205"/>
        <end position="345"/>
    </location>
</feature>
<feature type="transmembrane region" description="Helical" evidence="6">
    <location>
        <begin position="21"/>
        <end position="45"/>
    </location>
</feature>
<dbReference type="PANTHER" id="PTHR37422">
    <property type="entry name" value="TEICHURONIC ACID BIOSYNTHESIS PROTEIN TUAE"/>
    <property type="match status" value="1"/>
</dbReference>
<keyword evidence="9" id="KW-1185">Reference proteome</keyword>
<feature type="transmembrane region" description="Helical" evidence="6">
    <location>
        <begin position="100"/>
        <end position="120"/>
    </location>
</feature>
<reference evidence="9" key="1">
    <citation type="journal article" date="2019" name="Int. J. Syst. Evol. Microbiol.">
        <title>The Global Catalogue of Microorganisms (GCM) 10K type strain sequencing project: providing services to taxonomists for standard genome sequencing and annotation.</title>
        <authorList>
            <consortium name="The Broad Institute Genomics Platform"/>
            <consortium name="The Broad Institute Genome Sequencing Center for Infectious Disease"/>
            <person name="Wu L."/>
            <person name="Ma J."/>
        </authorList>
    </citation>
    <scope>NUCLEOTIDE SEQUENCE [LARGE SCALE GENOMIC DNA]</scope>
    <source>
        <strain evidence="9">NBRC 103632</strain>
    </source>
</reference>
<dbReference type="PANTHER" id="PTHR37422:SF21">
    <property type="entry name" value="EXOQ-LIKE PROTEIN"/>
    <property type="match status" value="1"/>
</dbReference>
<dbReference type="RefSeq" id="WP_238194750.1">
    <property type="nucleotide sequence ID" value="NZ_BPQZ01000002.1"/>
</dbReference>
<dbReference type="Pfam" id="PF04932">
    <property type="entry name" value="Wzy_C"/>
    <property type="match status" value="1"/>
</dbReference>
<keyword evidence="2 6" id="KW-0812">Transmembrane</keyword>
<feature type="transmembrane region" description="Helical" evidence="6">
    <location>
        <begin position="75"/>
        <end position="94"/>
    </location>
</feature>
<feature type="region of interest" description="Disordered" evidence="5">
    <location>
        <begin position="431"/>
        <end position="453"/>
    </location>
</feature>